<accession>A0A2W5FM05</accession>
<proteinExistence type="predicted"/>
<dbReference type="EMBL" id="QFOT01000040">
    <property type="protein sequence ID" value="PZP56043.1"/>
    <property type="molecule type" value="Genomic_DNA"/>
</dbReference>
<name>A0A2W5FM05_9BACT</name>
<dbReference type="AlphaFoldDB" id="A0A2W5FM05"/>
<evidence type="ECO:0000313" key="1">
    <source>
        <dbReference type="EMBL" id="PZP56043.1"/>
    </source>
</evidence>
<reference evidence="1 2" key="1">
    <citation type="submission" date="2017-08" db="EMBL/GenBank/DDBJ databases">
        <title>Infants hospitalized years apart are colonized by the same room-sourced microbial strains.</title>
        <authorList>
            <person name="Brooks B."/>
            <person name="Olm M.R."/>
            <person name="Firek B.A."/>
            <person name="Baker R."/>
            <person name="Thomas B.C."/>
            <person name="Morowitz M.J."/>
            <person name="Banfield J.F."/>
        </authorList>
    </citation>
    <scope>NUCLEOTIDE SEQUENCE [LARGE SCALE GENOMIC DNA]</scope>
    <source>
        <strain evidence="1">S2_006_000_R2_64</strain>
    </source>
</reference>
<dbReference type="Proteomes" id="UP000249739">
    <property type="component" value="Unassembled WGS sequence"/>
</dbReference>
<comment type="caution">
    <text evidence="1">The sequence shown here is derived from an EMBL/GenBank/DDBJ whole genome shotgun (WGS) entry which is preliminary data.</text>
</comment>
<evidence type="ECO:0000313" key="2">
    <source>
        <dbReference type="Proteomes" id="UP000249739"/>
    </source>
</evidence>
<organism evidence="1 2">
    <name type="scientific">Micavibrio aeruginosavorus</name>
    <dbReference type="NCBI Taxonomy" id="349221"/>
    <lineage>
        <taxon>Bacteria</taxon>
        <taxon>Pseudomonadati</taxon>
        <taxon>Bdellovibrionota</taxon>
        <taxon>Bdellovibrionia</taxon>
        <taxon>Bdellovibrionales</taxon>
        <taxon>Pseudobdellovibrionaceae</taxon>
        <taxon>Micavibrio</taxon>
    </lineage>
</organism>
<gene>
    <name evidence="1" type="ORF">DI586_04930</name>
</gene>
<sequence length="76" mass="8312">MSNDSRPSPTAAIFKAAADHSIIAGIEAYAEIYQSYNTGRVLSKSEKHRMIVAEIDPQTPAEKQVIAIVRQDLGLQ</sequence>
<protein>
    <submittedName>
        <fullName evidence="1">Uncharacterized protein</fullName>
    </submittedName>
</protein>